<proteinExistence type="predicted"/>
<name>A0A3S5B6P6_9PLAT</name>
<dbReference type="Proteomes" id="UP000784294">
    <property type="component" value="Unassembled WGS sequence"/>
</dbReference>
<protein>
    <submittedName>
        <fullName evidence="1">Uncharacterized protein</fullName>
    </submittedName>
</protein>
<dbReference type="EMBL" id="CAAALY010256706">
    <property type="protein sequence ID" value="VEL38040.1"/>
    <property type="molecule type" value="Genomic_DNA"/>
</dbReference>
<accession>A0A3S5B6P6</accession>
<evidence type="ECO:0000313" key="1">
    <source>
        <dbReference type="EMBL" id="VEL38040.1"/>
    </source>
</evidence>
<evidence type="ECO:0000313" key="2">
    <source>
        <dbReference type="Proteomes" id="UP000784294"/>
    </source>
</evidence>
<keyword evidence="2" id="KW-1185">Reference proteome</keyword>
<gene>
    <name evidence="1" type="ORF">PXEA_LOCUS31480</name>
</gene>
<organism evidence="1 2">
    <name type="scientific">Protopolystoma xenopodis</name>
    <dbReference type="NCBI Taxonomy" id="117903"/>
    <lineage>
        <taxon>Eukaryota</taxon>
        <taxon>Metazoa</taxon>
        <taxon>Spiralia</taxon>
        <taxon>Lophotrochozoa</taxon>
        <taxon>Platyhelminthes</taxon>
        <taxon>Monogenea</taxon>
        <taxon>Polyopisthocotylea</taxon>
        <taxon>Polystomatidea</taxon>
        <taxon>Polystomatidae</taxon>
        <taxon>Protopolystoma</taxon>
    </lineage>
</organism>
<comment type="caution">
    <text evidence="1">The sequence shown here is derived from an EMBL/GenBank/DDBJ whole genome shotgun (WGS) entry which is preliminary data.</text>
</comment>
<dbReference type="AlphaFoldDB" id="A0A3S5B6P6"/>
<sequence length="159" mass="17599">MRQPRLLSLHRYCSNPNRCDQPGANMARPSSRHDARISPGPGLVLRSHRFRPHLKPRCLVVVVTSRPRLVVMPLRQCKSAKVCIISLPWQLAIGRGLTRVDYTQTRSLGAGVRLGHECLGDDGGADSSSHTSGGWWPPGWFGRFVFEAGLMLLPSRPAN</sequence>
<reference evidence="1" key="1">
    <citation type="submission" date="2018-11" db="EMBL/GenBank/DDBJ databases">
        <authorList>
            <consortium name="Pathogen Informatics"/>
        </authorList>
    </citation>
    <scope>NUCLEOTIDE SEQUENCE</scope>
</reference>